<dbReference type="GO" id="GO:0005739">
    <property type="term" value="C:mitochondrion"/>
    <property type="evidence" value="ECO:0007669"/>
    <property type="project" value="TreeGrafter"/>
</dbReference>
<keyword evidence="1" id="KW-0472">Membrane</keyword>
<evidence type="ECO:0000313" key="3">
    <source>
        <dbReference type="Proteomes" id="UP000886885"/>
    </source>
</evidence>
<feature type="transmembrane region" description="Helical" evidence="1">
    <location>
        <begin position="122"/>
        <end position="142"/>
    </location>
</feature>
<evidence type="ECO:0000313" key="2">
    <source>
        <dbReference type="EMBL" id="KAG6748453.1"/>
    </source>
</evidence>
<gene>
    <name evidence="2" type="ORF">POTOM_048374</name>
</gene>
<dbReference type="GO" id="GO:0006950">
    <property type="term" value="P:response to stress"/>
    <property type="evidence" value="ECO:0007669"/>
    <property type="project" value="TreeGrafter"/>
</dbReference>
<evidence type="ECO:0000256" key="1">
    <source>
        <dbReference type="SAM" id="Phobius"/>
    </source>
</evidence>
<dbReference type="EMBL" id="JAAWWB010000028">
    <property type="protein sequence ID" value="KAG6748453.1"/>
    <property type="molecule type" value="Genomic_DNA"/>
</dbReference>
<reference evidence="2" key="1">
    <citation type="journal article" date="2020" name="bioRxiv">
        <title>Hybrid origin of Populus tomentosa Carr. identified through genome sequencing and phylogenomic analysis.</title>
        <authorList>
            <person name="An X."/>
            <person name="Gao K."/>
            <person name="Chen Z."/>
            <person name="Li J."/>
            <person name="Yang X."/>
            <person name="Yang X."/>
            <person name="Zhou J."/>
            <person name="Guo T."/>
            <person name="Zhao T."/>
            <person name="Huang S."/>
            <person name="Miao D."/>
            <person name="Khan W.U."/>
            <person name="Rao P."/>
            <person name="Ye M."/>
            <person name="Lei B."/>
            <person name="Liao W."/>
            <person name="Wang J."/>
            <person name="Ji L."/>
            <person name="Li Y."/>
            <person name="Guo B."/>
            <person name="Mustafa N.S."/>
            <person name="Li S."/>
            <person name="Yun Q."/>
            <person name="Keller S.R."/>
            <person name="Mao J."/>
            <person name="Zhang R."/>
            <person name="Strauss S.H."/>
        </authorList>
    </citation>
    <scope>NUCLEOTIDE SEQUENCE</scope>
    <source>
        <strain evidence="2">GM15</strain>
        <tissue evidence="2">Leaf</tissue>
    </source>
</reference>
<keyword evidence="1" id="KW-0812">Transmembrane</keyword>
<dbReference type="InterPro" id="IPR004926">
    <property type="entry name" value="LEA_3a"/>
</dbReference>
<sequence length="249" mass="27363">MARSSSNAKVISGLISKAINGRGFSAVASQGAAVSKARSGADAMVKKTGEEVGKSTEKTSWVPDPRTGFYRPGNVAEETDAAGLPWAIGVCVQKKNRSWLDSITVMAYISVLSLFKGQDSQISYRFFVFTNMTVLYLPFAFWMEYFLLMEKKDVGNIYFTSHDQFKEKKLHEHVLIFVLSQASTVKESSQILPFGLGENHNIPLSKSSYGGAGKRKAAGQSLDKTAWNDGASLTSRSVKFVLSMDQRNF</sequence>
<dbReference type="AlphaFoldDB" id="A0A8X7Y8Z8"/>
<dbReference type="Pfam" id="PF03242">
    <property type="entry name" value="LEA_3a"/>
    <property type="match status" value="1"/>
</dbReference>
<dbReference type="OrthoDB" id="1936089at2759"/>
<organism evidence="2 3">
    <name type="scientific">Populus tomentosa</name>
    <name type="common">Chinese white poplar</name>
    <dbReference type="NCBI Taxonomy" id="118781"/>
    <lineage>
        <taxon>Eukaryota</taxon>
        <taxon>Viridiplantae</taxon>
        <taxon>Streptophyta</taxon>
        <taxon>Embryophyta</taxon>
        <taxon>Tracheophyta</taxon>
        <taxon>Spermatophyta</taxon>
        <taxon>Magnoliopsida</taxon>
        <taxon>eudicotyledons</taxon>
        <taxon>Gunneridae</taxon>
        <taxon>Pentapetalae</taxon>
        <taxon>rosids</taxon>
        <taxon>fabids</taxon>
        <taxon>Malpighiales</taxon>
        <taxon>Salicaceae</taxon>
        <taxon>Saliceae</taxon>
        <taxon>Populus</taxon>
    </lineage>
</organism>
<dbReference type="PANTHER" id="PTHR33509">
    <property type="entry name" value="LATE EMBRYOGENIS ABUNDANT PROTEIN 2-RELATED"/>
    <property type="match status" value="1"/>
</dbReference>
<proteinExistence type="predicted"/>
<dbReference type="Proteomes" id="UP000886885">
    <property type="component" value="Chromosome 14D"/>
</dbReference>
<dbReference type="PANTHER" id="PTHR33509:SF5">
    <property type="entry name" value="PROTEIN SENESCENCE-ASSOCIATED GENE 21, MITOCHONDRIAL"/>
    <property type="match status" value="1"/>
</dbReference>
<name>A0A8X7Y8Z8_POPTO</name>
<comment type="caution">
    <text evidence="2">The sequence shown here is derived from an EMBL/GenBank/DDBJ whole genome shotgun (WGS) entry which is preliminary data.</text>
</comment>
<keyword evidence="1" id="KW-1133">Transmembrane helix</keyword>
<protein>
    <submittedName>
        <fullName evidence="2">Uncharacterized protein</fullName>
    </submittedName>
</protein>
<accession>A0A8X7Y8Z8</accession>
<keyword evidence="3" id="KW-1185">Reference proteome</keyword>